<dbReference type="EMBL" id="JAAZNL010000009">
    <property type="protein sequence ID" value="NMB69759.1"/>
    <property type="molecule type" value="Genomic_DNA"/>
</dbReference>
<name>A0A7X9HHN9_UNCKA</name>
<evidence type="ECO:0000313" key="1">
    <source>
        <dbReference type="EMBL" id="NMB69759.1"/>
    </source>
</evidence>
<dbReference type="Proteomes" id="UP000526033">
    <property type="component" value="Unassembled WGS sequence"/>
</dbReference>
<sequence length="66" mass="7239">MNDKYIIILEVSNTDKGNMPLDGYVATQVIATDRVTAISDAKRKIYNMYGGNNEIVAVFPLTADVS</sequence>
<protein>
    <submittedName>
        <fullName evidence="1">Uncharacterized protein</fullName>
    </submittedName>
</protein>
<comment type="caution">
    <text evidence="1">The sequence shown here is derived from an EMBL/GenBank/DDBJ whole genome shotgun (WGS) entry which is preliminary data.</text>
</comment>
<reference evidence="1 2" key="1">
    <citation type="journal article" date="2020" name="Biotechnol. Biofuels">
        <title>New insights from the biogas microbiome by comprehensive genome-resolved metagenomics of nearly 1600 species originating from multiple anaerobic digesters.</title>
        <authorList>
            <person name="Campanaro S."/>
            <person name="Treu L."/>
            <person name="Rodriguez-R L.M."/>
            <person name="Kovalovszki A."/>
            <person name="Ziels R.M."/>
            <person name="Maus I."/>
            <person name="Zhu X."/>
            <person name="Kougias P.G."/>
            <person name="Basile A."/>
            <person name="Luo G."/>
            <person name="Schluter A."/>
            <person name="Konstantinidis K.T."/>
            <person name="Angelidaki I."/>
        </authorList>
    </citation>
    <scope>NUCLEOTIDE SEQUENCE [LARGE SCALE GENOMIC DNA]</scope>
    <source>
        <strain evidence="1">AS27yjCOA_165</strain>
    </source>
</reference>
<organism evidence="1 2">
    <name type="scientific">candidate division WWE3 bacterium</name>
    <dbReference type="NCBI Taxonomy" id="2053526"/>
    <lineage>
        <taxon>Bacteria</taxon>
        <taxon>Katanobacteria</taxon>
    </lineage>
</organism>
<accession>A0A7X9HHN9</accession>
<dbReference type="AlphaFoldDB" id="A0A7X9HHN9"/>
<proteinExistence type="predicted"/>
<evidence type="ECO:0000313" key="2">
    <source>
        <dbReference type="Proteomes" id="UP000526033"/>
    </source>
</evidence>
<gene>
    <name evidence="1" type="ORF">GYA27_00955</name>
</gene>